<sequence>MKDLPTLQDLFENSVFRIPDYQRGYSWENNHRKDLLEDLEAIQGKGHYTGTIVLKESEKINWYSKTFKKYDVVDGQQRITTILILLDLIAKELTKINTKDSVLIANNIRETYIRIESSLESLDKLELDEDNREYFKEVIIGSITSERRIKSHDRLFDAKNQFQEYLNSKKRSNSDYFHFLNDLIIRITQLLIFTRYDVEDDAEVGVIFEVMNDRGKPLSQLEKVKNRLLFLTDRISETDSAKVDLTDYINKSWKIILENLSKTGKSKNEDENHFLRLNFIINFYSELKTYKENGKRIGINTQLSDIHKLVKEHFKILEKTDKNECYHEIRNYVSSLRSTSFKYRDILAPYNGTAYQNLKNKEELKLVSSQFGRLNIQSNVLTLLLSIYERFQTDAEELVRLMEVCEIFVFRLYYIGGWMSNTAQSKIYSLSNSIFHDELSSDEIYSSIKEILEGYIPKSEIENCLTNPKIDYYHWKGIRYFLYEYERIRCQEKTHKRPAFDWDDFKNMKKEDSVEHILPQTIRGKTRINYWAGRFDPKKHEKNVKRIGNLTLTTRNPELQNMTFPKKKLIYKDSSWEIEREIAKYSDWTEKQIDEREQELINFAYSRWVIDKEE</sequence>
<feature type="domain" description="GmrSD restriction endonucleases C-terminal" evidence="2">
    <location>
        <begin position="459"/>
        <end position="602"/>
    </location>
</feature>
<reference evidence="3" key="1">
    <citation type="submission" date="2020-10" db="EMBL/GenBank/DDBJ databases">
        <title>Dehalococcoides mccartyi of a TCE/Cr reducing biochatode.</title>
        <authorList>
            <person name="Matturro B."/>
        </authorList>
    </citation>
    <scope>NUCLEOTIDE SEQUENCE</scope>
    <source>
        <strain evidence="3">Bin2</strain>
    </source>
</reference>
<evidence type="ECO:0000259" key="2">
    <source>
        <dbReference type="Pfam" id="PF07510"/>
    </source>
</evidence>
<dbReference type="RefSeq" id="WP_276699458.1">
    <property type="nucleotide sequence ID" value="NZ_JADIIL010000033.1"/>
</dbReference>
<dbReference type="Proteomes" id="UP000606900">
    <property type="component" value="Unassembled WGS sequence"/>
</dbReference>
<dbReference type="Pfam" id="PF07510">
    <property type="entry name" value="GmrSD_C"/>
    <property type="match status" value="1"/>
</dbReference>
<dbReference type="EMBL" id="JADIIL010000033">
    <property type="protein sequence ID" value="MBF4475461.1"/>
    <property type="molecule type" value="Genomic_DNA"/>
</dbReference>
<feature type="domain" description="GmrSD restriction endonucleases N-terminal" evidence="1">
    <location>
        <begin position="8"/>
        <end position="229"/>
    </location>
</feature>
<comment type="caution">
    <text evidence="3">The sequence shown here is derived from an EMBL/GenBank/DDBJ whole genome shotgun (WGS) entry which is preliminary data.</text>
</comment>
<protein>
    <submittedName>
        <fullName evidence="3">DUF262 domain-containing protein</fullName>
    </submittedName>
</protein>
<dbReference type="AlphaFoldDB" id="A0A843APM5"/>
<gene>
    <name evidence="3" type="ORF">ISP06_08345</name>
</gene>
<proteinExistence type="predicted"/>
<evidence type="ECO:0000313" key="3">
    <source>
        <dbReference type="EMBL" id="MBF4475461.1"/>
    </source>
</evidence>
<name>A0A843APM5_METFO</name>
<accession>A0A843APM5</accession>
<dbReference type="Pfam" id="PF03235">
    <property type="entry name" value="GmrSD_N"/>
    <property type="match status" value="1"/>
</dbReference>
<dbReference type="InterPro" id="IPR011089">
    <property type="entry name" value="GmrSD_C"/>
</dbReference>
<evidence type="ECO:0000313" key="4">
    <source>
        <dbReference type="Proteomes" id="UP000606900"/>
    </source>
</evidence>
<dbReference type="InterPro" id="IPR004919">
    <property type="entry name" value="GmrSD_N"/>
</dbReference>
<dbReference type="PANTHER" id="PTHR35149:SF1">
    <property type="entry name" value="DUF5655 DOMAIN-CONTAINING PROTEIN"/>
    <property type="match status" value="1"/>
</dbReference>
<organism evidence="3 4">
    <name type="scientific">Methanobacterium formicicum</name>
    <dbReference type="NCBI Taxonomy" id="2162"/>
    <lineage>
        <taxon>Archaea</taxon>
        <taxon>Methanobacteriati</taxon>
        <taxon>Methanobacteriota</taxon>
        <taxon>Methanomada group</taxon>
        <taxon>Methanobacteria</taxon>
        <taxon>Methanobacteriales</taxon>
        <taxon>Methanobacteriaceae</taxon>
        <taxon>Methanobacterium</taxon>
    </lineage>
</organism>
<evidence type="ECO:0000259" key="1">
    <source>
        <dbReference type="Pfam" id="PF03235"/>
    </source>
</evidence>
<dbReference type="PANTHER" id="PTHR35149">
    <property type="entry name" value="SLL5132 PROTEIN"/>
    <property type="match status" value="1"/>
</dbReference>